<organism evidence="48 49">
    <name type="scientific">Cyanoderma ruficeps</name>
    <name type="common">rufous-capped babbler</name>
    <dbReference type="NCBI Taxonomy" id="181631"/>
    <lineage>
        <taxon>Eukaryota</taxon>
        <taxon>Metazoa</taxon>
        <taxon>Chordata</taxon>
        <taxon>Craniata</taxon>
        <taxon>Vertebrata</taxon>
        <taxon>Euteleostomi</taxon>
        <taxon>Archelosauria</taxon>
        <taxon>Archosauria</taxon>
        <taxon>Dinosauria</taxon>
        <taxon>Saurischia</taxon>
        <taxon>Theropoda</taxon>
        <taxon>Coelurosauria</taxon>
        <taxon>Aves</taxon>
        <taxon>Neognathae</taxon>
        <taxon>Neoaves</taxon>
        <taxon>Telluraves</taxon>
        <taxon>Australaves</taxon>
        <taxon>Passeriformes</taxon>
        <taxon>Sylvioidea</taxon>
        <taxon>Timaliidae</taxon>
        <taxon>Cyanoderma</taxon>
    </lineage>
</organism>
<evidence type="ECO:0000313" key="48">
    <source>
        <dbReference type="Ensembl" id="ENSCRFP00000015815.1"/>
    </source>
</evidence>
<dbReference type="Proteomes" id="UP000694396">
    <property type="component" value="Unplaced"/>
</dbReference>
<dbReference type="CDD" id="cd01824">
    <property type="entry name" value="Phospholipase_B_like"/>
    <property type="match status" value="2"/>
</dbReference>
<comment type="catalytic activity">
    <reaction evidence="45">
        <text>1,3-di-(9Z-octadecenoyl)-glycerol + H2O = 1-(9Z-octadecenoyl)-glycerol + (9Z)-octadecenoate + H(+)</text>
        <dbReference type="Rhea" id="RHEA:39939"/>
        <dbReference type="ChEBI" id="CHEBI:15377"/>
        <dbReference type="ChEBI" id="CHEBI:15378"/>
        <dbReference type="ChEBI" id="CHEBI:30823"/>
        <dbReference type="ChEBI" id="CHEBI:75342"/>
        <dbReference type="ChEBI" id="CHEBI:75735"/>
    </reaction>
    <physiologicalReaction direction="left-to-right" evidence="45">
        <dbReference type="Rhea" id="RHEA:39940"/>
    </physiologicalReaction>
</comment>
<comment type="catalytic activity">
    <reaction evidence="18">
        <text>1-hexadecanoyl-2-(9Z,12Z-octadecadienoyl)-sn-glycero-3-phosphocholine + H2O = (9Z,12Z)-octadecadienoate + 1-hexadecanoyl-sn-glycero-3-phosphocholine + H(+)</text>
        <dbReference type="Rhea" id="RHEA:40811"/>
        <dbReference type="ChEBI" id="CHEBI:15377"/>
        <dbReference type="ChEBI" id="CHEBI:15378"/>
        <dbReference type="ChEBI" id="CHEBI:30245"/>
        <dbReference type="ChEBI" id="CHEBI:72998"/>
        <dbReference type="ChEBI" id="CHEBI:73002"/>
    </reaction>
    <physiologicalReaction direction="left-to-right" evidence="18">
        <dbReference type="Rhea" id="RHEA:40812"/>
    </physiologicalReaction>
</comment>
<comment type="catalytic activity">
    <reaction evidence="31">
        <text>a 1-O-alkyl-2-acyl-sn-glycero-3-phosphocholine + H2O = a 1-O-alkyl-sn-glycero-3-phosphocholine + a fatty acid + H(+)</text>
        <dbReference type="Rhea" id="RHEA:36231"/>
        <dbReference type="ChEBI" id="CHEBI:15377"/>
        <dbReference type="ChEBI" id="CHEBI:15378"/>
        <dbReference type="ChEBI" id="CHEBI:28868"/>
        <dbReference type="ChEBI" id="CHEBI:30909"/>
        <dbReference type="ChEBI" id="CHEBI:36702"/>
        <dbReference type="EC" id="3.1.1.4"/>
    </reaction>
    <physiologicalReaction direction="left-to-right" evidence="31">
        <dbReference type="Rhea" id="RHEA:36232"/>
    </physiologicalReaction>
</comment>
<comment type="catalytic activity">
    <reaction evidence="35">
        <text>1-octadecanoyl-2-(9Z,12Z)-octadecadienoyl-sn-glycerol + H2O = 1-octadecanoyl-sn-glycerol + (9Z,12Z)-octadecadienoate + H(+)</text>
        <dbReference type="Rhea" id="RHEA:40927"/>
        <dbReference type="ChEBI" id="CHEBI:15377"/>
        <dbReference type="ChEBI" id="CHEBI:15378"/>
        <dbReference type="ChEBI" id="CHEBI:30245"/>
        <dbReference type="ChEBI" id="CHEBI:75550"/>
        <dbReference type="ChEBI" id="CHEBI:77097"/>
    </reaction>
    <physiologicalReaction direction="left-to-right" evidence="35">
        <dbReference type="Rhea" id="RHEA:40928"/>
    </physiologicalReaction>
</comment>
<evidence type="ECO:0000256" key="11">
    <source>
        <dbReference type="ARBA" id="ARBA00022801"/>
    </source>
</evidence>
<evidence type="ECO:0000256" key="7">
    <source>
        <dbReference type="ARBA" id="ARBA00022475"/>
    </source>
</evidence>
<evidence type="ECO:0000256" key="34">
    <source>
        <dbReference type="ARBA" id="ARBA00048362"/>
    </source>
</evidence>
<dbReference type="InterPro" id="IPR038885">
    <property type="entry name" value="PLB1"/>
</dbReference>
<evidence type="ECO:0000256" key="13">
    <source>
        <dbReference type="ARBA" id="ARBA00023098"/>
    </source>
</evidence>
<comment type="subcellular location">
    <subcellularLocation>
        <location evidence="1">Apical cell membrane</location>
        <topology evidence="1">Single-pass type I membrane protein</topology>
    </subcellularLocation>
</comment>
<comment type="catalytic activity">
    <reaction evidence="43">
        <text>1-hexadecanoyl-2-(9Z)-octadecenoyl-3-octadecanoyl-sn-glycerol + H2O = 1-hexadecanoyl-3-octadecanoyl-sn-glycerol + (9Z)-octadecenoate + H(+)</text>
        <dbReference type="Rhea" id="RHEA:41103"/>
        <dbReference type="ChEBI" id="CHEBI:15377"/>
        <dbReference type="ChEBI" id="CHEBI:15378"/>
        <dbReference type="ChEBI" id="CHEBI:30823"/>
        <dbReference type="ChEBI" id="CHEBI:77623"/>
        <dbReference type="ChEBI" id="CHEBI:77624"/>
    </reaction>
    <physiologicalReaction direction="left-to-right" evidence="43">
        <dbReference type="Rhea" id="RHEA:41104"/>
    </physiologicalReaction>
</comment>
<evidence type="ECO:0000256" key="47">
    <source>
        <dbReference type="SAM" id="Phobius"/>
    </source>
</evidence>
<comment type="catalytic activity">
    <reaction evidence="33">
        <text>1,2-dihexadecanoyl-sn-glycero-3-phosphocholine + H2O = 1-hexadecanoyl-sn-glycero-3-phosphocholine + hexadecanoate + H(+)</text>
        <dbReference type="Rhea" id="RHEA:41223"/>
        <dbReference type="ChEBI" id="CHEBI:7896"/>
        <dbReference type="ChEBI" id="CHEBI:15377"/>
        <dbReference type="ChEBI" id="CHEBI:15378"/>
        <dbReference type="ChEBI" id="CHEBI:72998"/>
        <dbReference type="ChEBI" id="CHEBI:72999"/>
    </reaction>
    <physiologicalReaction direction="left-to-right" evidence="33">
        <dbReference type="Rhea" id="RHEA:41224"/>
    </physiologicalReaction>
</comment>
<dbReference type="Gene3D" id="3.40.50.1110">
    <property type="entry name" value="SGNH hydrolase"/>
    <property type="match status" value="1"/>
</dbReference>
<feature type="transmembrane region" description="Helical" evidence="47">
    <location>
        <begin position="837"/>
        <end position="859"/>
    </location>
</feature>
<comment type="catalytic activity">
    <reaction evidence="46">
        <text>2-(9Z-octadecenoyl)-glycerol + H2O = glycerol + (9Z)-octadecenoate + H(+)</text>
        <dbReference type="Rhea" id="RHEA:38491"/>
        <dbReference type="ChEBI" id="CHEBI:15377"/>
        <dbReference type="ChEBI" id="CHEBI:15378"/>
        <dbReference type="ChEBI" id="CHEBI:17754"/>
        <dbReference type="ChEBI" id="CHEBI:30823"/>
        <dbReference type="ChEBI" id="CHEBI:73990"/>
    </reaction>
    <physiologicalReaction direction="left-to-right" evidence="46">
        <dbReference type="Rhea" id="RHEA:38492"/>
    </physiologicalReaction>
</comment>
<evidence type="ECO:0000256" key="25">
    <source>
        <dbReference type="ARBA" id="ARBA00047324"/>
    </source>
</evidence>
<evidence type="ECO:0000256" key="41">
    <source>
        <dbReference type="ARBA" id="ARBA00048869"/>
    </source>
</evidence>
<dbReference type="GO" id="GO:0006644">
    <property type="term" value="P:phospholipid metabolic process"/>
    <property type="evidence" value="ECO:0007669"/>
    <property type="project" value="TreeGrafter"/>
</dbReference>
<keyword evidence="16" id="KW-1208">Phospholipid metabolism</keyword>
<evidence type="ECO:0000256" key="26">
    <source>
        <dbReference type="ARBA" id="ARBA00047363"/>
    </source>
</evidence>
<keyword evidence="7" id="KW-1003">Cell membrane</keyword>
<evidence type="ECO:0000256" key="12">
    <source>
        <dbReference type="ARBA" id="ARBA00022989"/>
    </source>
</evidence>
<evidence type="ECO:0000256" key="36">
    <source>
        <dbReference type="ARBA" id="ARBA00048386"/>
    </source>
</evidence>
<evidence type="ECO:0000256" key="6">
    <source>
        <dbReference type="ARBA" id="ARBA00015133"/>
    </source>
</evidence>
<keyword evidence="12 47" id="KW-1133">Transmembrane helix</keyword>
<evidence type="ECO:0000256" key="23">
    <source>
        <dbReference type="ARBA" id="ARBA00033022"/>
    </source>
</evidence>
<keyword evidence="8 47" id="KW-0812">Transmembrane</keyword>
<evidence type="ECO:0000256" key="21">
    <source>
        <dbReference type="ARBA" id="ARBA00031182"/>
    </source>
</evidence>
<comment type="catalytic activity">
    <reaction evidence="34">
        <text>1-hexadecanoyl-2-(9Z,12Z-octadecadienoyl)-sn-glycero-3-phosphocholine + H2O = 2-(9Z,12Z-octadecadienoyl)-sn-glycero-3-phosphocholine + hexadecanoate + H(+)</text>
        <dbReference type="Rhea" id="RHEA:40971"/>
        <dbReference type="ChEBI" id="CHEBI:7896"/>
        <dbReference type="ChEBI" id="CHEBI:15377"/>
        <dbReference type="ChEBI" id="CHEBI:15378"/>
        <dbReference type="ChEBI" id="CHEBI:73002"/>
        <dbReference type="ChEBI" id="CHEBI:76084"/>
    </reaction>
    <physiologicalReaction direction="left-to-right" evidence="34">
        <dbReference type="Rhea" id="RHEA:40972"/>
    </physiologicalReaction>
</comment>
<evidence type="ECO:0000256" key="39">
    <source>
        <dbReference type="ARBA" id="ARBA00048656"/>
    </source>
</evidence>
<dbReference type="PANTHER" id="PTHR21325">
    <property type="entry name" value="PHOSPHOLIPASE B, PLB1"/>
    <property type="match status" value="1"/>
</dbReference>
<keyword evidence="13" id="KW-0443">Lipid metabolism</keyword>
<comment type="catalytic activity">
    <reaction evidence="36">
        <text>1,2,3-tri-(9Z-octadecenoyl)-glycerol + H2O = di-(9Z)-octadecenoylglycerol + (9Z)-octadecenoate + H(+)</text>
        <dbReference type="Rhea" id="RHEA:38575"/>
        <dbReference type="ChEBI" id="CHEBI:15377"/>
        <dbReference type="ChEBI" id="CHEBI:15378"/>
        <dbReference type="ChEBI" id="CHEBI:30823"/>
        <dbReference type="ChEBI" id="CHEBI:53753"/>
        <dbReference type="ChEBI" id="CHEBI:75945"/>
    </reaction>
    <physiologicalReaction direction="left-to-right" evidence="36">
        <dbReference type="Rhea" id="RHEA:38576"/>
    </physiologicalReaction>
</comment>
<keyword evidence="11" id="KW-0378">Hydrolase</keyword>
<comment type="catalytic activity">
    <reaction evidence="44">
        <text>1,2-dihexadecanoyl-sn-glycero-3-phosphocholine + 2 H2O = sn-glycerol 3-phosphocholine + 2 hexadecanoate + 2 H(+)</text>
        <dbReference type="Rhea" id="RHEA:40975"/>
        <dbReference type="ChEBI" id="CHEBI:7896"/>
        <dbReference type="ChEBI" id="CHEBI:15377"/>
        <dbReference type="ChEBI" id="CHEBI:15378"/>
        <dbReference type="ChEBI" id="CHEBI:16870"/>
        <dbReference type="ChEBI" id="CHEBI:72999"/>
    </reaction>
    <physiologicalReaction direction="left-to-right" evidence="44">
        <dbReference type="Rhea" id="RHEA:40976"/>
    </physiologicalReaction>
</comment>
<evidence type="ECO:0000256" key="18">
    <source>
        <dbReference type="ARBA" id="ARBA00023408"/>
    </source>
</evidence>
<evidence type="ECO:0000256" key="2">
    <source>
        <dbReference type="ARBA" id="ARBA00009979"/>
    </source>
</evidence>
<dbReference type="InterPro" id="IPR035547">
    <property type="entry name" value="Phospholipase_B"/>
</dbReference>
<evidence type="ECO:0000256" key="8">
    <source>
        <dbReference type="ARBA" id="ARBA00022692"/>
    </source>
</evidence>
<keyword evidence="9" id="KW-0732">Signal</keyword>
<evidence type="ECO:0000256" key="30">
    <source>
        <dbReference type="ARBA" id="ARBA00048015"/>
    </source>
</evidence>
<comment type="similarity">
    <text evidence="2">Belongs to the 'GDSL' lipolytic enzyme family. Phospholipase B1 subfamily.</text>
</comment>
<keyword evidence="15" id="KW-0325">Glycoprotein</keyword>
<dbReference type="GO" id="GO:0031526">
    <property type="term" value="C:brush border membrane"/>
    <property type="evidence" value="ECO:0007669"/>
    <property type="project" value="TreeGrafter"/>
</dbReference>
<comment type="catalytic activity">
    <reaction evidence="42">
        <text>1-O-hexadecyl-2-(9Z)-octadecenoyl-sn-glycero-3-phosphocholine + H2O = 1-O-hexadecyl-sn-glycero-3-phosphocholine + (9Z)-octadecenoate + H(+)</text>
        <dbReference type="Rhea" id="RHEA:40915"/>
        <dbReference type="ChEBI" id="CHEBI:15377"/>
        <dbReference type="ChEBI" id="CHEBI:15378"/>
        <dbReference type="ChEBI" id="CHEBI:30823"/>
        <dbReference type="ChEBI" id="CHEBI:34112"/>
        <dbReference type="ChEBI" id="CHEBI:64496"/>
    </reaction>
    <physiologicalReaction direction="left-to-right" evidence="42">
        <dbReference type="Rhea" id="RHEA:40916"/>
    </physiologicalReaction>
</comment>
<comment type="catalytic activity">
    <reaction evidence="27">
        <text>1-(9Z-octadecenoyl)-glycerol + H2O = glycerol + (9Z)-octadecenoate + H(+)</text>
        <dbReference type="Rhea" id="RHEA:38487"/>
        <dbReference type="ChEBI" id="CHEBI:15377"/>
        <dbReference type="ChEBI" id="CHEBI:15378"/>
        <dbReference type="ChEBI" id="CHEBI:17754"/>
        <dbReference type="ChEBI" id="CHEBI:30823"/>
        <dbReference type="ChEBI" id="CHEBI:75342"/>
    </reaction>
    <physiologicalReaction direction="left-to-right" evidence="27">
        <dbReference type="Rhea" id="RHEA:38488"/>
    </physiologicalReaction>
</comment>
<evidence type="ECO:0000256" key="1">
    <source>
        <dbReference type="ARBA" id="ARBA00004247"/>
    </source>
</evidence>
<comment type="catalytic activity">
    <reaction evidence="28">
        <text>1-hexadecanoyl-2-(9Z)-octadecenoyl-3-octadecanoyl-sn-glycerol + H2O = 1-hexadecanoyl-2-(9Z-octadecenoyl)-sn-glycerol + octadecanoate + H(+)</text>
        <dbReference type="Rhea" id="RHEA:41111"/>
        <dbReference type="ChEBI" id="CHEBI:15377"/>
        <dbReference type="ChEBI" id="CHEBI:15378"/>
        <dbReference type="ChEBI" id="CHEBI:25629"/>
        <dbReference type="ChEBI" id="CHEBI:75466"/>
        <dbReference type="ChEBI" id="CHEBI:77623"/>
    </reaction>
    <physiologicalReaction direction="left-to-right" evidence="28">
        <dbReference type="Rhea" id="RHEA:41112"/>
    </physiologicalReaction>
</comment>
<evidence type="ECO:0000256" key="33">
    <source>
        <dbReference type="ARBA" id="ARBA00048227"/>
    </source>
</evidence>
<comment type="catalytic activity">
    <reaction evidence="19">
        <text>a 1,2-diacyl-sn-glycero-3-phosphocholine + H2O = a 1-acyl-sn-glycero-3-phosphocholine + a fatty acid + H(+)</text>
        <dbReference type="Rhea" id="RHEA:15801"/>
        <dbReference type="ChEBI" id="CHEBI:15377"/>
        <dbReference type="ChEBI" id="CHEBI:15378"/>
        <dbReference type="ChEBI" id="CHEBI:28868"/>
        <dbReference type="ChEBI" id="CHEBI:57643"/>
        <dbReference type="ChEBI" id="CHEBI:58168"/>
        <dbReference type="EC" id="3.1.1.4"/>
    </reaction>
    <physiologicalReaction direction="left-to-right" evidence="19">
        <dbReference type="Rhea" id="RHEA:15802"/>
    </physiologicalReaction>
</comment>
<evidence type="ECO:0000256" key="5">
    <source>
        <dbReference type="ARBA" id="ARBA00013279"/>
    </source>
</evidence>
<name>A0A8C3XFE5_9PASS</name>
<comment type="catalytic activity">
    <reaction evidence="30">
        <text>1-hexadecanoyl-2-(9Z-octadecenoyl)-sn-glycero-3-phospho-(1'-sn-glycerol) + H2O = 1-hexadecanoyl-sn-glycero-3-phospho-(1'-sn-glycerol) + (9Z)-octadecenoate + H(+)</text>
        <dbReference type="Rhea" id="RHEA:40919"/>
        <dbReference type="ChEBI" id="CHEBI:15377"/>
        <dbReference type="ChEBI" id="CHEBI:15378"/>
        <dbReference type="ChEBI" id="CHEBI:30823"/>
        <dbReference type="ChEBI" id="CHEBI:72841"/>
        <dbReference type="ChEBI" id="CHEBI:75158"/>
    </reaction>
    <physiologicalReaction direction="left-to-right" evidence="30">
        <dbReference type="Rhea" id="RHEA:40920"/>
    </physiologicalReaction>
</comment>
<evidence type="ECO:0000256" key="19">
    <source>
        <dbReference type="ARBA" id="ARBA00023422"/>
    </source>
</evidence>
<dbReference type="GO" id="GO:0050253">
    <property type="term" value="F:retinyl-palmitate esterase activity"/>
    <property type="evidence" value="ECO:0007669"/>
    <property type="project" value="TreeGrafter"/>
</dbReference>
<evidence type="ECO:0000256" key="46">
    <source>
        <dbReference type="ARBA" id="ARBA00049461"/>
    </source>
</evidence>
<dbReference type="EC" id="3.1.1.5" evidence="3"/>
<evidence type="ECO:0000256" key="15">
    <source>
        <dbReference type="ARBA" id="ARBA00023180"/>
    </source>
</evidence>
<evidence type="ECO:0000313" key="49">
    <source>
        <dbReference type="Proteomes" id="UP000694396"/>
    </source>
</evidence>
<evidence type="ECO:0000256" key="31">
    <source>
        <dbReference type="ARBA" id="ARBA00048049"/>
    </source>
</evidence>
<evidence type="ECO:0000256" key="24">
    <source>
        <dbReference type="ARBA" id="ARBA00045916"/>
    </source>
</evidence>
<dbReference type="EC" id="3.1.1.4" evidence="4"/>
<evidence type="ECO:0000256" key="28">
    <source>
        <dbReference type="ARBA" id="ARBA00047459"/>
    </source>
</evidence>
<dbReference type="PANTHER" id="PTHR21325:SF52">
    <property type="entry name" value="PHOSPHOLIPASE B1, MEMBRANE-ASSOCIATED"/>
    <property type="match status" value="1"/>
</dbReference>
<evidence type="ECO:0000256" key="3">
    <source>
        <dbReference type="ARBA" id="ARBA00013274"/>
    </source>
</evidence>
<dbReference type="EC" id="3.1.1.3" evidence="5"/>
<reference evidence="48" key="1">
    <citation type="submission" date="2025-08" db="UniProtKB">
        <authorList>
            <consortium name="Ensembl"/>
        </authorList>
    </citation>
    <scope>IDENTIFICATION</scope>
</reference>
<comment type="catalytic activity">
    <reaction evidence="17">
        <text>a triacylglycerol + H2O = a diacylglycerol + a fatty acid + H(+)</text>
        <dbReference type="Rhea" id="RHEA:12044"/>
        <dbReference type="ChEBI" id="CHEBI:15377"/>
        <dbReference type="ChEBI" id="CHEBI:15378"/>
        <dbReference type="ChEBI" id="CHEBI:17855"/>
        <dbReference type="ChEBI" id="CHEBI:18035"/>
        <dbReference type="ChEBI" id="CHEBI:28868"/>
        <dbReference type="EC" id="3.1.1.3"/>
    </reaction>
    <physiologicalReaction direction="left-to-right" evidence="17">
        <dbReference type="Rhea" id="RHEA:12045"/>
    </physiologicalReaction>
</comment>
<comment type="catalytic activity">
    <reaction evidence="29">
        <text>2,3-di-(9Z)-octadecenoyl-sn-glycerol + H2O = 3-(9Z-octadecenoyl)-sn-glycerol + (9Z)-octadecenoate + H(+)</text>
        <dbReference type="Rhea" id="RHEA:42604"/>
        <dbReference type="ChEBI" id="CHEBI:15377"/>
        <dbReference type="ChEBI" id="CHEBI:15378"/>
        <dbReference type="ChEBI" id="CHEBI:30823"/>
        <dbReference type="ChEBI" id="CHEBI:75824"/>
        <dbReference type="ChEBI" id="CHEBI:75938"/>
    </reaction>
    <physiologicalReaction direction="left-to-right" evidence="29">
        <dbReference type="Rhea" id="RHEA:42605"/>
    </physiologicalReaction>
</comment>
<evidence type="ECO:0000256" key="9">
    <source>
        <dbReference type="ARBA" id="ARBA00022729"/>
    </source>
</evidence>
<dbReference type="GO" id="GO:0004623">
    <property type="term" value="F:phospholipase A2 activity"/>
    <property type="evidence" value="ECO:0007669"/>
    <property type="project" value="UniProtKB-EC"/>
</dbReference>
<evidence type="ECO:0000256" key="20">
    <source>
        <dbReference type="ARBA" id="ARBA00029723"/>
    </source>
</evidence>
<comment type="catalytic activity">
    <reaction evidence="41">
        <text>1,3-dihexadecanoyl-2-(9Z-octadecenoyl)glycerol + H2O = 1,3-dihexadecanoylglycerol + (9Z)-octadecenoate + H(+)</text>
        <dbReference type="Rhea" id="RHEA:40983"/>
        <dbReference type="ChEBI" id="CHEBI:15377"/>
        <dbReference type="ChEBI" id="CHEBI:15378"/>
        <dbReference type="ChEBI" id="CHEBI:30823"/>
        <dbReference type="ChEBI" id="CHEBI:75688"/>
        <dbReference type="ChEBI" id="CHEBI:77619"/>
    </reaction>
    <physiologicalReaction direction="left-to-right" evidence="41">
        <dbReference type="Rhea" id="RHEA:40984"/>
    </physiologicalReaction>
</comment>
<evidence type="ECO:0000256" key="17">
    <source>
        <dbReference type="ARBA" id="ARBA00023369"/>
    </source>
</evidence>
<proteinExistence type="inferred from homology"/>
<evidence type="ECO:0000256" key="40">
    <source>
        <dbReference type="ARBA" id="ARBA00048699"/>
    </source>
</evidence>
<evidence type="ECO:0000256" key="45">
    <source>
        <dbReference type="ARBA" id="ARBA00049372"/>
    </source>
</evidence>
<evidence type="ECO:0000256" key="38">
    <source>
        <dbReference type="ARBA" id="ARBA00048613"/>
    </source>
</evidence>
<dbReference type="Pfam" id="PF00657">
    <property type="entry name" value="Lipase_GDSL"/>
    <property type="match status" value="3"/>
</dbReference>
<keyword evidence="10" id="KW-0677">Repeat</keyword>
<comment type="catalytic activity">
    <reaction evidence="38">
        <text>1-hexadecanoyl-2-(9Z-octadecenoyl)-sn-glycero-3-phosphoethanolamine + H2O = 1-hexadecanoyl-sn-glycero-3-phosphoethanolamine + (9Z)-octadecenoate + H(+)</text>
        <dbReference type="Rhea" id="RHEA:40911"/>
        <dbReference type="ChEBI" id="CHEBI:15377"/>
        <dbReference type="ChEBI" id="CHEBI:15378"/>
        <dbReference type="ChEBI" id="CHEBI:30823"/>
        <dbReference type="ChEBI" id="CHEBI:73004"/>
        <dbReference type="ChEBI" id="CHEBI:73007"/>
    </reaction>
    <physiologicalReaction direction="left-to-right" evidence="38">
        <dbReference type="Rhea" id="RHEA:40912"/>
    </physiologicalReaction>
</comment>
<evidence type="ECO:0000256" key="22">
    <source>
        <dbReference type="ARBA" id="ARBA00031485"/>
    </source>
</evidence>
<evidence type="ECO:0000256" key="27">
    <source>
        <dbReference type="ARBA" id="ARBA00047438"/>
    </source>
</evidence>
<evidence type="ECO:0000256" key="35">
    <source>
        <dbReference type="ARBA" id="ARBA00048374"/>
    </source>
</evidence>
<evidence type="ECO:0000256" key="16">
    <source>
        <dbReference type="ARBA" id="ARBA00023264"/>
    </source>
</evidence>
<reference evidence="48" key="2">
    <citation type="submission" date="2025-09" db="UniProtKB">
        <authorList>
            <consortium name="Ensembl"/>
        </authorList>
    </citation>
    <scope>IDENTIFICATION</scope>
</reference>
<comment type="catalytic activity">
    <reaction evidence="39">
        <text>1-hexadecanoyl-sn-glycero-3-phosphocholine + H2O = sn-glycerol 3-phosphocholine + hexadecanoate + H(+)</text>
        <dbReference type="Rhea" id="RHEA:40435"/>
        <dbReference type="ChEBI" id="CHEBI:7896"/>
        <dbReference type="ChEBI" id="CHEBI:15377"/>
        <dbReference type="ChEBI" id="CHEBI:15378"/>
        <dbReference type="ChEBI" id="CHEBI:16870"/>
        <dbReference type="ChEBI" id="CHEBI:72998"/>
    </reaction>
    <physiologicalReaction direction="left-to-right" evidence="39">
        <dbReference type="Rhea" id="RHEA:40436"/>
    </physiologicalReaction>
</comment>
<evidence type="ECO:0000256" key="14">
    <source>
        <dbReference type="ARBA" id="ARBA00023136"/>
    </source>
</evidence>
<comment type="catalytic activity">
    <reaction evidence="26">
        <text>1,3-dihexadecanoyl-2-(9Z-octadecenoyl)glycerol + H2O = 1-hexadecanoyl-2-(9Z-octadecenoyl)-glycerol + hexadecanoate + H(+)</text>
        <dbReference type="Rhea" id="RHEA:40979"/>
        <dbReference type="ChEBI" id="CHEBI:7896"/>
        <dbReference type="ChEBI" id="CHEBI:15377"/>
        <dbReference type="ChEBI" id="CHEBI:15378"/>
        <dbReference type="ChEBI" id="CHEBI:75585"/>
        <dbReference type="ChEBI" id="CHEBI:75688"/>
    </reaction>
    <physiologicalReaction direction="left-to-right" evidence="26">
        <dbReference type="Rhea" id="RHEA:40980"/>
    </physiologicalReaction>
</comment>
<dbReference type="GO" id="GO:0004622">
    <property type="term" value="F:phosphatidylcholine lysophospholipase activity"/>
    <property type="evidence" value="ECO:0007669"/>
    <property type="project" value="UniProtKB-EC"/>
</dbReference>
<evidence type="ECO:0000256" key="4">
    <source>
        <dbReference type="ARBA" id="ARBA00013278"/>
    </source>
</evidence>
<dbReference type="InterPro" id="IPR036514">
    <property type="entry name" value="SGNH_hydro_sf"/>
</dbReference>
<comment type="function">
    <text evidence="24">Calcium-independent membrane-associated phospholipase that catalyzes complete diacylation of phospholipids by hydrolyzing both sn-1 and sn-2 fatty acyl chains attached to the glycerol backbone (phospholipase B activity). Has dual phospholipase and lysophospholipase activities toward diacylphospholipids. Preferentially cleaves sn-2 ester bonds over sn-1 bonds. Acts as a lipase toward glycerolipid substrates. Hydrolyzes fatty acyl chains of diacylglycerols with preference for the sn-2 position and of triacylglycerols with not positional selectivity. May also hydrolyze long chain retinyl esters such as retinyl palmitate. May contribute to digestion of dietary phospholipids, glycerolipids and retinoids, facilitating lipid absorption at the brush border.</text>
</comment>
<evidence type="ECO:0000256" key="43">
    <source>
        <dbReference type="ARBA" id="ARBA00048939"/>
    </source>
</evidence>
<dbReference type="SUPFAM" id="SSF52266">
    <property type="entry name" value="SGNH hydrolase"/>
    <property type="match status" value="3"/>
</dbReference>
<evidence type="ECO:0000256" key="10">
    <source>
        <dbReference type="ARBA" id="ARBA00022737"/>
    </source>
</evidence>
<comment type="catalytic activity">
    <reaction evidence="32">
        <text>1,2-di-(9Z-octadecenoyl)-sn-glycero-3-phosphocholine + H2O = 1-(9Z-octadecenoyl)-sn-glycero-3-phosphocholine + (9Z)-octadecenoate + H(+)</text>
        <dbReference type="Rhea" id="RHEA:40923"/>
        <dbReference type="ChEBI" id="CHEBI:15377"/>
        <dbReference type="ChEBI" id="CHEBI:15378"/>
        <dbReference type="ChEBI" id="CHEBI:28610"/>
        <dbReference type="ChEBI" id="CHEBI:30823"/>
        <dbReference type="ChEBI" id="CHEBI:74669"/>
    </reaction>
    <physiologicalReaction direction="left-to-right" evidence="32">
        <dbReference type="Rhea" id="RHEA:40924"/>
    </physiologicalReaction>
</comment>
<evidence type="ECO:0000256" key="37">
    <source>
        <dbReference type="ARBA" id="ARBA00048454"/>
    </source>
</evidence>
<evidence type="ECO:0000256" key="29">
    <source>
        <dbReference type="ARBA" id="ARBA00048011"/>
    </source>
</evidence>
<evidence type="ECO:0000256" key="44">
    <source>
        <dbReference type="ARBA" id="ARBA00049363"/>
    </source>
</evidence>
<evidence type="ECO:0000256" key="32">
    <source>
        <dbReference type="ARBA" id="ARBA00048058"/>
    </source>
</evidence>
<keyword evidence="49" id="KW-1185">Reference proteome</keyword>
<protein>
    <recommendedName>
        <fullName evidence="6">Phospholipase B1, membrane-associated</fullName>
        <ecNumber evidence="5">3.1.1.3</ecNumber>
        <ecNumber evidence="4">3.1.1.4</ecNumber>
        <ecNumber evidence="3">3.1.1.5</ecNumber>
    </recommendedName>
    <alternativeName>
        <fullName evidence="20">Lysophospholipase</fullName>
    </alternativeName>
    <alternativeName>
        <fullName evidence="21">Phospholipase A2</fullName>
    </alternativeName>
    <alternativeName>
        <fullName evidence="23">Phospholipase B/lipase</fullName>
    </alternativeName>
    <alternativeName>
        <fullName evidence="22">Triacylglycerol lipase</fullName>
    </alternativeName>
</protein>
<accession>A0A8C3XFE5</accession>
<dbReference type="GO" id="GO:0004806">
    <property type="term" value="F:triacylglycerol lipase activity"/>
    <property type="evidence" value="ECO:0007669"/>
    <property type="project" value="UniProtKB-EC"/>
</dbReference>
<dbReference type="InterPro" id="IPR001087">
    <property type="entry name" value="GDSL"/>
</dbReference>
<comment type="catalytic activity">
    <reaction evidence="40">
        <text>1-hexadecanoyl-2-(9Z-octadecenoyl)-sn-glycero-3-phosphocholine + H2O = 1-hexadecanoyl-sn-glycero-3-phosphocholine + (9Z)-octadecenoate + H(+)</text>
        <dbReference type="Rhea" id="RHEA:38779"/>
        <dbReference type="ChEBI" id="CHEBI:15377"/>
        <dbReference type="ChEBI" id="CHEBI:15378"/>
        <dbReference type="ChEBI" id="CHEBI:30823"/>
        <dbReference type="ChEBI" id="CHEBI:72998"/>
        <dbReference type="ChEBI" id="CHEBI:73001"/>
    </reaction>
    <physiologicalReaction direction="left-to-right" evidence="40">
        <dbReference type="Rhea" id="RHEA:38780"/>
    </physiologicalReaction>
</comment>
<sequence>RCKIRLCSSKTILLEWTWNNCFSLLVSGNSQGIGPASELFFFQAANGAGSRRHDVLDVLTQYRGLSWSAGGNENISTVTTLPNILREFNPSLIGYSTGTGRQNSKNAALNQAVAGAIAEDVPGQVRKLVDLMKNDTRIDFQNDWKLITLFIGGNDLCKYCDNPVRHSPENYIYNIQIALDLLHKEVPRAYVNLVTMLSIASLRELHALKNNSCPKLMVCPCVINPKDNSNELKKLMYFNRRYQERTRQLVESGRYDTKDDFTVVMQPFMTNTGMPKTQEGWPDDSYFAPDCFHFSQKAHSQLARSLWNSMVRFLKVVSVSPCSLHPLSSSSCAVKRAELWQCWCALVPVGREQLESFCLHCHLCFSDIFREFNVTIVGYSTGTGSENDSNAFLNQAVPGAQAEHLPAQARSLVSLMKTDQRIDFSADWKLITVHIGANDLCNYCKDPVSSGTGHLKLCYDAEMLLKVFCFLQLGIQRLIESGRYDTHENFTVVIQPFLQNLETPLDQDGNPDVSYFAPDCFHPSQKGHSQLAKALWNSSANMPLYWYLKLACLLYSTVCCQLSVILLLFSYCFLVHELRPADIKAVGALGDSLTVSTAVFPYILKKFNPNLFGFSTGSSKETAGFNVAERNATAGDMPAQARALVELMRSSSKINFKEDWKLITVLVGGNDLCQYCLDKVCISELGMLIQAFGRKVCPCFLNSEENSSELQEIKRVNRDYQLINSGRYEQREDFAVVIQPFFRNTLLPLDSTGKPDMSFFAADCFHFSVRGYAEMAMALWNNMLEPVGEKQTYNNFTQDRSKLRCPNPEKPFLSTRRNSGFGNSDLSLERTESSVPYWAVIVTAIAGVLVGSLLGWVVSRRRTKKHQRKADAENNIKLTSL</sequence>
<dbReference type="AlphaFoldDB" id="A0A8C3XFE5"/>
<dbReference type="FunFam" id="3.40.50.1110:FF:000005">
    <property type="entry name" value="Phospholipase B1"/>
    <property type="match status" value="2"/>
</dbReference>
<dbReference type="Ensembl" id="ENSCRFT00000016372.1">
    <property type="protein sequence ID" value="ENSCRFP00000015815.1"/>
    <property type="gene ID" value="ENSCRFG00000012152.1"/>
</dbReference>
<keyword evidence="14 47" id="KW-0472">Membrane</keyword>
<evidence type="ECO:0000256" key="42">
    <source>
        <dbReference type="ARBA" id="ARBA00048872"/>
    </source>
</evidence>
<comment type="catalytic activity">
    <reaction evidence="25">
        <text>1-hexadecanoyl-2-(9Z)-octadecenoyl-3-octadecanoyl-sn-glycerol + H2O = 2-(9Z-octadecenoyl)-3-octadecanoyl-sn-glycerol + hexadecanoate + H(+)</text>
        <dbReference type="Rhea" id="RHEA:41107"/>
        <dbReference type="ChEBI" id="CHEBI:7896"/>
        <dbReference type="ChEBI" id="CHEBI:15377"/>
        <dbReference type="ChEBI" id="CHEBI:15378"/>
        <dbReference type="ChEBI" id="CHEBI:75558"/>
        <dbReference type="ChEBI" id="CHEBI:77623"/>
    </reaction>
    <physiologicalReaction direction="left-to-right" evidence="25">
        <dbReference type="Rhea" id="RHEA:41108"/>
    </physiologicalReaction>
</comment>
<comment type="catalytic activity">
    <reaction evidence="37">
        <text>a 1-acyl-sn-glycero-3-phosphocholine + H2O = sn-glycerol 3-phosphocholine + a fatty acid + H(+)</text>
        <dbReference type="Rhea" id="RHEA:15177"/>
        <dbReference type="ChEBI" id="CHEBI:15377"/>
        <dbReference type="ChEBI" id="CHEBI:15378"/>
        <dbReference type="ChEBI" id="CHEBI:16870"/>
        <dbReference type="ChEBI" id="CHEBI:28868"/>
        <dbReference type="ChEBI" id="CHEBI:58168"/>
        <dbReference type="EC" id="3.1.1.5"/>
    </reaction>
    <physiologicalReaction direction="left-to-right" evidence="37">
        <dbReference type="Rhea" id="RHEA:15178"/>
    </physiologicalReaction>
</comment>